<organism evidence="7 8">
    <name type="scientific">Bradyrhizobium vignae</name>
    <dbReference type="NCBI Taxonomy" id="1549949"/>
    <lineage>
        <taxon>Bacteria</taxon>
        <taxon>Pseudomonadati</taxon>
        <taxon>Pseudomonadota</taxon>
        <taxon>Alphaproteobacteria</taxon>
        <taxon>Hyphomicrobiales</taxon>
        <taxon>Nitrobacteraceae</taxon>
        <taxon>Bradyrhizobium</taxon>
    </lineage>
</organism>
<dbReference type="KEGG" id="bvz:BRAD3257_7358"/>
<dbReference type="PANTHER" id="PTHR42735">
    <property type="match status" value="1"/>
</dbReference>
<dbReference type="InterPro" id="IPR015424">
    <property type="entry name" value="PyrdxlP-dep_Trfase"/>
</dbReference>
<dbReference type="GO" id="GO:0008483">
    <property type="term" value="F:transaminase activity"/>
    <property type="evidence" value="ECO:0007669"/>
    <property type="project" value="UniProtKB-KW"/>
</dbReference>
<proteinExistence type="inferred from homology"/>
<keyword evidence="2 5" id="KW-0663">Pyridoxal phosphate</keyword>
<dbReference type="GO" id="GO:0016830">
    <property type="term" value="F:carbon-carbon lyase activity"/>
    <property type="evidence" value="ECO:0007669"/>
    <property type="project" value="InterPro"/>
</dbReference>
<evidence type="ECO:0000256" key="6">
    <source>
        <dbReference type="RuleBase" id="RU000382"/>
    </source>
</evidence>
<dbReference type="Gene3D" id="6.10.140.2150">
    <property type="match status" value="1"/>
</dbReference>
<keyword evidence="7" id="KW-0808">Transferase</keyword>
<dbReference type="Gene3D" id="3.90.1150.10">
    <property type="entry name" value="Aspartate Aminotransferase, domain 1"/>
    <property type="match status" value="1"/>
</dbReference>
<reference evidence="7 8" key="1">
    <citation type="submission" date="2018-03" db="EMBL/GenBank/DDBJ databases">
        <authorList>
            <person name="Gully D."/>
        </authorList>
    </citation>
    <scope>NUCLEOTIDE SEQUENCE [LARGE SCALE GENOMIC DNA]</scope>
    <source>
        <strain evidence="7">ORS3257</strain>
    </source>
</reference>
<comment type="similarity">
    <text evidence="4">Belongs to the group II decarboxylase family. Sphingosine-1-phosphate lyase subfamily.</text>
</comment>
<evidence type="ECO:0000313" key="7">
    <source>
        <dbReference type="EMBL" id="SPP98103.1"/>
    </source>
</evidence>
<dbReference type="GO" id="GO:0030170">
    <property type="term" value="F:pyridoxal phosphate binding"/>
    <property type="evidence" value="ECO:0007669"/>
    <property type="project" value="InterPro"/>
</dbReference>
<evidence type="ECO:0000256" key="4">
    <source>
        <dbReference type="ARBA" id="ARBA00038302"/>
    </source>
</evidence>
<evidence type="ECO:0000313" key="8">
    <source>
        <dbReference type="Proteomes" id="UP000246085"/>
    </source>
</evidence>
<dbReference type="Gene3D" id="3.40.640.10">
    <property type="entry name" value="Type I PLP-dependent aspartate aminotransferase-like (Major domain)"/>
    <property type="match status" value="1"/>
</dbReference>
<evidence type="ECO:0000256" key="2">
    <source>
        <dbReference type="ARBA" id="ARBA00022898"/>
    </source>
</evidence>
<evidence type="ECO:0000256" key="1">
    <source>
        <dbReference type="ARBA" id="ARBA00001933"/>
    </source>
</evidence>
<dbReference type="PANTHER" id="PTHR42735:SF6">
    <property type="entry name" value="SPHINGOSINE-1-PHOSPHATE LYASE 1"/>
    <property type="match status" value="1"/>
</dbReference>
<dbReference type="EMBL" id="LS398110">
    <property type="protein sequence ID" value="SPP98103.1"/>
    <property type="molecule type" value="Genomic_DNA"/>
</dbReference>
<dbReference type="InterPro" id="IPR050477">
    <property type="entry name" value="GrpII_AminoAcid_Decarb"/>
</dbReference>
<dbReference type="RefSeq" id="WP_122405286.1">
    <property type="nucleotide sequence ID" value="NZ_LS398110.1"/>
</dbReference>
<dbReference type="Pfam" id="PF00282">
    <property type="entry name" value="Pyridoxal_deC"/>
    <property type="match status" value="1"/>
</dbReference>
<feature type="modified residue" description="N6-(pyridoxal phosphate)lysine" evidence="5">
    <location>
        <position position="241"/>
    </location>
</feature>
<dbReference type="SUPFAM" id="SSF53383">
    <property type="entry name" value="PLP-dependent transferases"/>
    <property type="match status" value="1"/>
</dbReference>
<dbReference type="GO" id="GO:0019752">
    <property type="term" value="P:carboxylic acid metabolic process"/>
    <property type="evidence" value="ECO:0007669"/>
    <property type="project" value="InterPro"/>
</dbReference>
<protein>
    <submittedName>
        <fullName evidence="7">Aminotransferase class-V family protein 4</fullName>
    </submittedName>
</protein>
<evidence type="ECO:0000256" key="5">
    <source>
        <dbReference type="PIRSR" id="PIRSR602129-50"/>
    </source>
</evidence>
<evidence type="ECO:0000256" key="3">
    <source>
        <dbReference type="ARBA" id="ARBA00023239"/>
    </source>
</evidence>
<accession>A0A2U3Q9M6</accession>
<keyword evidence="3 6" id="KW-0456">Lyase</keyword>
<name>A0A2U3Q9M6_9BRAD</name>
<dbReference type="InterPro" id="IPR015422">
    <property type="entry name" value="PyrdxlP-dep_Trfase_small"/>
</dbReference>
<dbReference type="Proteomes" id="UP000246085">
    <property type="component" value="Chromosome BRAD3257"/>
</dbReference>
<dbReference type="InterPro" id="IPR002129">
    <property type="entry name" value="PyrdxlP-dep_de-COase"/>
</dbReference>
<keyword evidence="7" id="KW-0032">Aminotransferase</keyword>
<gene>
    <name evidence="7" type="ORF">BRAD3257_7358</name>
</gene>
<comment type="cofactor">
    <cofactor evidence="1 5 6">
        <name>pyridoxal 5'-phosphate</name>
        <dbReference type="ChEBI" id="CHEBI:597326"/>
    </cofactor>
</comment>
<dbReference type="InterPro" id="IPR015421">
    <property type="entry name" value="PyrdxlP-dep_Trfase_major"/>
</dbReference>
<dbReference type="AlphaFoldDB" id="A0A2U3Q9M6"/>
<sequence>MTTLPKSGADWNKLKAHLRDLKKGDAKWKEGRLPVYVYYYTEELLRISHEAYMEFFTENAMGGHAFPSVAQLEKEVIEMGLDLLGGGPQSGGTFTSGGTESIFLALKSAREWARTEKGIDRPKIVMAYSGHVSVDKSAGYLGMETVRTSLRPDRRADLKALEAAIDERTCMLYASAPGYPHGVIDPIEEIGALAKKHGLWLHVDACVGGFLAPFVREIGYPIPAFDLSVPGVTSLSADLHKYGFAAKGASLFLLANSENKKYHRFEFNNWPRGSFLSHTFQGSRAAGPIASAWAVMNTLGHEGYREIARVIMDTKKQLIAGVQKIKGLRVIEPGDLSILMYDSIDPKVDIYAVAERMGKKDWFVGRSTTPKAIHVVLNPAITPALDQYLGDLAEAVEHVRSTQEVGNVDHRSY</sequence>